<keyword evidence="2" id="KW-0812">Transmembrane</keyword>
<name>A0AAF1BV32_9CORY</name>
<feature type="transmembrane region" description="Helical" evidence="2">
    <location>
        <begin position="40"/>
        <end position="63"/>
    </location>
</feature>
<dbReference type="KEGG" id="cpyr:CYJ47_07310"/>
<proteinExistence type="predicted"/>
<dbReference type="Gene3D" id="1.20.1740.10">
    <property type="entry name" value="Amino acid/polyamine transporter I"/>
    <property type="match status" value="1"/>
</dbReference>
<dbReference type="EMBL" id="CP136958">
    <property type="protein sequence ID" value="WOT01102.1"/>
    <property type="molecule type" value="Genomic_DNA"/>
</dbReference>
<keyword evidence="2" id="KW-1133">Transmembrane helix</keyword>
<feature type="transmembrane region" description="Helical" evidence="2">
    <location>
        <begin position="325"/>
        <end position="348"/>
    </location>
</feature>
<feature type="transmembrane region" description="Helical" evidence="2">
    <location>
        <begin position="83"/>
        <end position="105"/>
    </location>
</feature>
<feature type="transmembrane region" description="Helical" evidence="2">
    <location>
        <begin position="190"/>
        <end position="208"/>
    </location>
</feature>
<keyword evidence="2" id="KW-0472">Membrane</keyword>
<feature type="transmembrane region" description="Helical" evidence="2">
    <location>
        <begin position="300"/>
        <end position="319"/>
    </location>
</feature>
<dbReference type="PANTHER" id="PTHR37814">
    <property type="entry name" value="CONSERVED MEMBRANE PROTEIN"/>
    <property type="match status" value="1"/>
</dbReference>
<evidence type="ECO:0000256" key="2">
    <source>
        <dbReference type="SAM" id="Phobius"/>
    </source>
</evidence>
<organism evidence="3 4">
    <name type="scientific">Corynebacterium pyruviciproducens</name>
    <dbReference type="NCBI Taxonomy" id="598660"/>
    <lineage>
        <taxon>Bacteria</taxon>
        <taxon>Bacillati</taxon>
        <taxon>Actinomycetota</taxon>
        <taxon>Actinomycetes</taxon>
        <taxon>Mycobacteriales</taxon>
        <taxon>Corynebacteriaceae</taxon>
        <taxon>Corynebacterium</taxon>
    </lineage>
</organism>
<feature type="compositionally biased region" description="Basic and acidic residues" evidence="1">
    <location>
        <begin position="422"/>
        <end position="439"/>
    </location>
</feature>
<accession>A0AAF1BV32</accession>
<reference evidence="3" key="1">
    <citation type="submission" date="2017-12" db="EMBL/GenBank/DDBJ databases">
        <authorList>
            <person name="Thomas-White K."/>
            <person name="Wolfe A.J."/>
        </authorList>
    </citation>
    <scope>NUCLEOTIDE SEQUENCE</scope>
    <source>
        <strain evidence="3">UMB0763</strain>
    </source>
</reference>
<evidence type="ECO:0000313" key="4">
    <source>
        <dbReference type="Proteomes" id="UP000234560"/>
    </source>
</evidence>
<reference evidence="3" key="2">
    <citation type="submission" date="2023-10" db="EMBL/GenBank/DDBJ databases">
        <authorList>
            <person name="Choi B."/>
        </authorList>
    </citation>
    <scope>NUCLEOTIDE SEQUENCE</scope>
    <source>
        <strain evidence="3">UMB0763</strain>
    </source>
</reference>
<feature type="transmembrane region" description="Helical" evidence="2">
    <location>
        <begin position="220"/>
        <end position="244"/>
    </location>
</feature>
<dbReference type="AlphaFoldDB" id="A0AAF1BV32"/>
<feature type="transmembrane region" description="Helical" evidence="2">
    <location>
        <begin position="264"/>
        <end position="288"/>
    </location>
</feature>
<feature type="compositionally biased region" description="Acidic residues" evidence="1">
    <location>
        <begin position="406"/>
        <end position="420"/>
    </location>
</feature>
<dbReference type="RefSeq" id="WP_101678006.1">
    <property type="nucleotide sequence ID" value="NZ_CAMYCO010000028.1"/>
</dbReference>
<evidence type="ECO:0000313" key="3">
    <source>
        <dbReference type="EMBL" id="WOT01102.1"/>
    </source>
</evidence>
<dbReference type="InterPro" id="IPR038728">
    <property type="entry name" value="YkvI-like"/>
</dbReference>
<dbReference type="Proteomes" id="UP000234560">
    <property type="component" value="Chromosome"/>
</dbReference>
<feature type="transmembrane region" description="Helical" evidence="2">
    <location>
        <begin position="139"/>
        <end position="160"/>
    </location>
</feature>
<sequence length="439" mass="48390">MLKRALGISMAFLGVLVGAGFASGQEILQYFGAFGHMGIWASIISGLIMMVTGMVTLQFGSYFQSKEHMPVVSYIASPVLAKFFDYAIMITLFATGFVMLAGAGSNLNQQFGIPTLAGSILMVILVIAAGFLDVDKVSNVIGMITPFLLVFMVIIFARYATQPTDTFAALDVQAEAVQAGHLVPNWWVSSANYVGMCLMVGISMALIMGGNSADPKAAGLGGIIGGALYGVCLVGLVLSLYFNIATVADFDMPTLALVSQIHPLLGTIMAVVIYAMIFNTAIAMFYALSKRLSADKPERFRRYMVGSTLVGFVFSFVPFSTLVAWLYPIVGYVGILLILTLIVSWVATRPEITEESSRREKIRKLVARRLDPRLRFTSKQRWKLRSEVRESNVESRELFRTIEEEEAERLDSDEEVEFSAEDYFRDRYPDEQDDNESRG</sequence>
<feature type="region of interest" description="Disordered" evidence="1">
    <location>
        <begin position="406"/>
        <end position="439"/>
    </location>
</feature>
<feature type="transmembrane region" description="Helical" evidence="2">
    <location>
        <begin position="111"/>
        <end position="132"/>
    </location>
</feature>
<dbReference type="PANTHER" id="PTHR37814:SF1">
    <property type="entry name" value="MEMBRANE PROTEIN"/>
    <property type="match status" value="1"/>
</dbReference>
<gene>
    <name evidence="3" type="ORF">CYJ47_07310</name>
</gene>
<protein>
    <recommendedName>
        <fullName evidence="5">Membrane protein YkvI</fullName>
    </recommendedName>
</protein>
<evidence type="ECO:0008006" key="5">
    <source>
        <dbReference type="Google" id="ProtNLM"/>
    </source>
</evidence>
<evidence type="ECO:0000256" key="1">
    <source>
        <dbReference type="SAM" id="MobiDB-lite"/>
    </source>
</evidence>